<protein>
    <submittedName>
        <fullName evidence="2">Uncharacterized protein</fullName>
    </submittedName>
</protein>
<dbReference type="EMBL" id="OX459946">
    <property type="protein sequence ID" value="CAI9153324.1"/>
    <property type="molecule type" value="Genomic_DNA"/>
</dbReference>
<evidence type="ECO:0000313" key="2">
    <source>
        <dbReference type="EMBL" id="CAI9153324.1"/>
    </source>
</evidence>
<name>A0ABN8XWH6_RANTA</name>
<keyword evidence="3" id="KW-1185">Reference proteome</keyword>
<sequence length="151" mass="16426">MRISSVICKWLLRRWPCHCGGAAQGHTRSVLPAESSHPPPPSLAPVSLRQRSAGMRGGQFGFDDPAEKEIQTLFRNACPPGRGPSNQDRETWIVSVIRGLGASLCQRPGTLGSDPRFGRASSPDLARLNTPPPPRHHTHTTLLENPKGEVE</sequence>
<accession>A0ABN8XWH6</accession>
<proteinExistence type="predicted"/>
<evidence type="ECO:0000313" key="3">
    <source>
        <dbReference type="Proteomes" id="UP001176941"/>
    </source>
</evidence>
<feature type="region of interest" description="Disordered" evidence="1">
    <location>
        <begin position="107"/>
        <end position="151"/>
    </location>
</feature>
<gene>
    <name evidence="2" type="ORF">MRATA1EN1_LOCUS2286</name>
</gene>
<evidence type="ECO:0000256" key="1">
    <source>
        <dbReference type="SAM" id="MobiDB-lite"/>
    </source>
</evidence>
<reference evidence="2" key="1">
    <citation type="submission" date="2023-04" db="EMBL/GenBank/DDBJ databases">
        <authorList>
            <consortium name="ELIXIR-Norway"/>
        </authorList>
    </citation>
    <scope>NUCLEOTIDE SEQUENCE [LARGE SCALE GENOMIC DNA]</scope>
</reference>
<organism evidence="2 3">
    <name type="scientific">Rangifer tarandus platyrhynchus</name>
    <name type="common">Svalbard reindeer</name>
    <dbReference type="NCBI Taxonomy" id="3082113"/>
    <lineage>
        <taxon>Eukaryota</taxon>
        <taxon>Metazoa</taxon>
        <taxon>Chordata</taxon>
        <taxon>Craniata</taxon>
        <taxon>Vertebrata</taxon>
        <taxon>Euteleostomi</taxon>
        <taxon>Mammalia</taxon>
        <taxon>Eutheria</taxon>
        <taxon>Laurasiatheria</taxon>
        <taxon>Artiodactyla</taxon>
        <taxon>Ruminantia</taxon>
        <taxon>Pecora</taxon>
        <taxon>Cervidae</taxon>
        <taxon>Odocoileinae</taxon>
        <taxon>Rangifer</taxon>
    </lineage>
</organism>
<dbReference type="Proteomes" id="UP001176941">
    <property type="component" value="Chromosome 10"/>
</dbReference>